<accession>A0A0N1HN04</accession>
<feature type="domain" description="NmrA-like" evidence="3">
    <location>
        <begin position="6"/>
        <end position="284"/>
    </location>
</feature>
<comment type="similarity">
    <text evidence="1">Belongs to the NmrA-type oxidoreductase family.</text>
</comment>
<dbReference type="InterPro" id="IPR008030">
    <property type="entry name" value="NmrA-like"/>
</dbReference>
<name>A0A0N1HN04_9EURO</name>
<evidence type="ECO:0000313" key="4">
    <source>
        <dbReference type="EMBL" id="KPI36274.1"/>
    </source>
</evidence>
<dbReference type="Gene3D" id="3.90.25.10">
    <property type="entry name" value="UDP-galactose 4-epimerase, domain 1"/>
    <property type="match status" value="1"/>
</dbReference>
<sequence length="292" mass="32286">MSSAPTIVVLGSTSGQGRGVVRAILSHPSLAHYHVVGVTRDVDSSTAKALLNAHKDSGDRLRLVSADIYDRESLLKAFTGAYGVFAVTSDNIPGKSAETEEDLKHQLEAGKNIVAAAKEAAIEHFVFTSLPDVAKASGGKYSKVFHFDFKAQIDELARKELKNVTTLLPGYFFTNLNWPWYCRRDGEVVRFCAPMSKDTECEWADADYDVGVFAAAALAAGPTKTRNKVYPIGRKYSLAQLASILEKLSVKTEVRPSTLEEWEDATVAIVGPGWRVDLRQMMEWTERCRRRR</sequence>
<evidence type="ECO:0000256" key="2">
    <source>
        <dbReference type="ARBA" id="ARBA00022857"/>
    </source>
</evidence>
<dbReference type="InterPro" id="IPR036291">
    <property type="entry name" value="NAD(P)-bd_dom_sf"/>
</dbReference>
<evidence type="ECO:0000313" key="5">
    <source>
        <dbReference type="Proteomes" id="UP000038010"/>
    </source>
</evidence>
<evidence type="ECO:0000259" key="3">
    <source>
        <dbReference type="Pfam" id="PF05368"/>
    </source>
</evidence>
<protein>
    <recommendedName>
        <fullName evidence="3">NmrA-like domain-containing protein</fullName>
    </recommendedName>
</protein>
<keyword evidence="5" id="KW-1185">Reference proteome</keyword>
<dbReference type="AlphaFoldDB" id="A0A0N1HN04"/>
<evidence type="ECO:0000256" key="1">
    <source>
        <dbReference type="ARBA" id="ARBA00006328"/>
    </source>
</evidence>
<dbReference type="PANTHER" id="PTHR42748">
    <property type="entry name" value="NITROGEN METABOLITE REPRESSION PROTEIN NMRA FAMILY MEMBER"/>
    <property type="match status" value="1"/>
</dbReference>
<dbReference type="Gene3D" id="3.40.50.720">
    <property type="entry name" value="NAD(P)-binding Rossmann-like Domain"/>
    <property type="match status" value="1"/>
</dbReference>
<comment type="caution">
    <text evidence="4">The sequence shown here is derived from an EMBL/GenBank/DDBJ whole genome shotgun (WGS) entry which is preliminary data.</text>
</comment>
<dbReference type="OrthoDB" id="3358371at2759"/>
<dbReference type="PANTHER" id="PTHR42748:SF7">
    <property type="entry name" value="NMRA LIKE REDOX SENSOR 1-RELATED"/>
    <property type="match status" value="1"/>
</dbReference>
<proteinExistence type="inferred from homology"/>
<dbReference type="RefSeq" id="XP_017996237.1">
    <property type="nucleotide sequence ID" value="XM_018147727.1"/>
</dbReference>
<dbReference type="EMBL" id="LFJN01000032">
    <property type="protein sequence ID" value="KPI36274.1"/>
    <property type="molecule type" value="Genomic_DNA"/>
</dbReference>
<keyword evidence="2" id="KW-0521">NADP</keyword>
<dbReference type="SUPFAM" id="SSF51735">
    <property type="entry name" value="NAD(P)-binding Rossmann-fold domains"/>
    <property type="match status" value="1"/>
</dbReference>
<gene>
    <name evidence="4" type="ORF">AB675_7365</name>
</gene>
<dbReference type="VEuPathDB" id="FungiDB:AB675_7365"/>
<dbReference type="Proteomes" id="UP000038010">
    <property type="component" value="Unassembled WGS sequence"/>
</dbReference>
<dbReference type="GeneID" id="28739607"/>
<organism evidence="4 5">
    <name type="scientific">Cyphellophora attinorum</name>
    <dbReference type="NCBI Taxonomy" id="1664694"/>
    <lineage>
        <taxon>Eukaryota</taxon>
        <taxon>Fungi</taxon>
        <taxon>Dikarya</taxon>
        <taxon>Ascomycota</taxon>
        <taxon>Pezizomycotina</taxon>
        <taxon>Eurotiomycetes</taxon>
        <taxon>Chaetothyriomycetidae</taxon>
        <taxon>Chaetothyriales</taxon>
        <taxon>Cyphellophoraceae</taxon>
        <taxon>Cyphellophora</taxon>
    </lineage>
</organism>
<dbReference type="STRING" id="1664694.A0A0N1HN04"/>
<dbReference type="InterPro" id="IPR051164">
    <property type="entry name" value="NmrA-like_oxidored"/>
</dbReference>
<reference evidence="4 5" key="1">
    <citation type="submission" date="2015-06" db="EMBL/GenBank/DDBJ databases">
        <title>Draft genome of the ant-associated black yeast Phialophora attae CBS 131958.</title>
        <authorList>
            <person name="Moreno L.F."/>
            <person name="Stielow B.J."/>
            <person name="de Hoog S."/>
            <person name="Vicente V.A."/>
            <person name="Weiss V.A."/>
            <person name="de Vries M."/>
            <person name="Cruz L.M."/>
            <person name="Souza E.M."/>
        </authorList>
    </citation>
    <scope>NUCLEOTIDE SEQUENCE [LARGE SCALE GENOMIC DNA]</scope>
    <source>
        <strain evidence="4 5">CBS 131958</strain>
    </source>
</reference>
<dbReference type="Pfam" id="PF05368">
    <property type="entry name" value="NmrA"/>
    <property type="match status" value="1"/>
</dbReference>